<gene>
    <name evidence="1" type="ORF">E2562_013298</name>
</gene>
<organism evidence="1 2">
    <name type="scientific">Oryza meyeriana var. granulata</name>
    <dbReference type="NCBI Taxonomy" id="110450"/>
    <lineage>
        <taxon>Eukaryota</taxon>
        <taxon>Viridiplantae</taxon>
        <taxon>Streptophyta</taxon>
        <taxon>Embryophyta</taxon>
        <taxon>Tracheophyta</taxon>
        <taxon>Spermatophyta</taxon>
        <taxon>Magnoliopsida</taxon>
        <taxon>Liliopsida</taxon>
        <taxon>Poales</taxon>
        <taxon>Poaceae</taxon>
        <taxon>BOP clade</taxon>
        <taxon>Oryzoideae</taxon>
        <taxon>Oryzeae</taxon>
        <taxon>Oryzinae</taxon>
        <taxon>Oryza</taxon>
        <taxon>Oryza meyeriana</taxon>
    </lineage>
</organism>
<proteinExistence type="predicted"/>
<dbReference type="EMBL" id="SPHZ02000007">
    <property type="protein sequence ID" value="KAF0906914.1"/>
    <property type="molecule type" value="Genomic_DNA"/>
</dbReference>
<dbReference type="Proteomes" id="UP000479710">
    <property type="component" value="Unassembled WGS sequence"/>
</dbReference>
<reference evidence="1 2" key="1">
    <citation type="submission" date="2019-11" db="EMBL/GenBank/DDBJ databases">
        <title>Whole genome sequence of Oryza granulata.</title>
        <authorList>
            <person name="Li W."/>
        </authorList>
    </citation>
    <scope>NUCLEOTIDE SEQUENCE [LARGE SCALE GENOMIC DNA]</scope>
    <source>
        <strain evidence="2">cv. Menghai</strain>
        <tissue evidence="1">Leaf</tissue>
    </source>
</reference>
<evidence type="ECO:0000313" key="1">
    <source>
        <dbReference type="EMBL" id="KAF0906914.1"/>
    </source>
</evidence>
<name>A0A6G1D469_9ORYZ</name>
<evidence type="ECO:0000313" key="2">
    <source>
        <dbReference type="Proteomes" id="UP000479710"/>
    </source>
</evidence>
<accession>A0A6G1D469</accession>
<protein>
    <submittedName>
        <fullName evidence="1">Uncharacterized protein</fullName>
    </submittedName>
</protein>
<sequence length="130" mass="13327">MPPPANSYMYYGSRCSTECGASASASAGVGGGCSDGSLSSLSGYSQTTAEFTGYVDASVLHCGPSSGGVPAAAVIPQLPPYHHGIQGQCIYGDSKDTAVHFDAHGLGNWHDELMINNEIKIGAPDGCRQE</sequence>
<dbReference type="AlphaFoldDB" id="A0A6G1D469"/>
<keyword evidence="2" id="KW-1185">Reference proteome</keyword>
<comment type="caution">
    <text evidence="1">The sequence shown here is derived from an EMBL/GenBank/DDBJ whole genome shotgun (WGS) entry which is preliminary data.</text>
</comment>